<dbReference type="Pfam" id="PF07885">
    <property type="entry name" value="Ion_trans_2"/>
    <property type="match status" value="1"/>
</dbReference>
<name>A0A6C0BS14_9ZZZZ</name>
<evidence type="ECO:0000259" key="2">
    <source>
        <dbReference type="Pfam" id="PF07885"/>
    </source>
</evidence>
<evidence type="ECO:0000313" key="3">
    <source>
        <dbReference type="EMBL" id="QHS95215.1"/>
    </source>
</evidence>
<sequence length="101" mass="11551">MKINKRIKQILKLILLGLVIILIFTGIFSFFDHTHFIGLDKKEDENLENKIFHRLYYTISTLSSAGYGDITPNSYTIKIISVLLQFILIVSLMSGLVTLCE</sequence>
<feature type="transmembrane region" description="Helical" evidence="1">
    <location>
        <begin position="79"/>
        <end position="100"/>
    </location>
</feature>
<keyword evidence="1" id="KW-0812">Transmembrane</keyword>
<reference evidence="3" key="1">
    <citation type="journal article" date="2020" name="Nature">
        <title>Giant virus diversity and host interactions through global metagenomics.</title>
        <authorList>
            <person name="Schulz F."/>
            <person name="Roux S."/>
            <person name="Paez-Espino D."/>
            <person name="Jungbluth S."/>
            <person name="Walsh D.A."/>
            <person name="Denef V.J."/>
            <person name="McMahon K.D."/>
            <person name="Konstantinidis K.T."/>
            <person name="Eloe-Fadrosh E.A."/>
            <person name="Kyrpides N.C."/>
            <person name="Woyke T."/>
        </authorList>
    </citation>
    <scope>NUCLEOTIDE SEQUENCE</scope>
    <source>
        <strain evidence="3">GVMAG-M-3300018428-35</strain>
    </source>
</reference>
<dbReference type="EMBL" id="MN739245">
    <property type="protein sequence ID" value="QHS95215.1"/>
    <property type="molecule type" value="Genomic_DNA"/>
</dbReference>
<evidence type="ECO:0000256" key="1">
    <source>
        <dbReference type="SAM" id="Phobius"/>
    </source>
</evidence>
<organism evidence="3">
    <name type="scientific">viral metagenome</name>
    <dbReference type="NCBI Taxonomy" id="1070528"/>
    <lineage>
        <taxon>unclassified sequences</taxon>
        <taxon>metagenomes</taxon>
        <taxon>organismal metagenomes</taxon>
    </lineage>
</organism>
<keyword evidence="1" id="KW-1133">Transmembrane helix</keyword>
<feature type="domain" description="Potassium channel" evidence="2">
    <location>
        <begin position="18"/>
        <end position="90"/>
    </location>
</feature>
<accession>A0A6C0BS14</accession>
<feature type="transmembrane region" description="Helical" evidence="1">
    <location>
        <begin position="12"/>
        <end position="31"/>
    </location>
</feature>
<dbReference type="Gene3D" id="1.10.287.70">
    <property type="match status" value="1"/>
</dbReference>
<dbReference type="SUPFAM" id="SSF81324">
    <property type="entry name" value="Voltage-gated potassium channels"/>
    <property type="match status" value="1"/>
</dbReference>
<dbReference type="AlphaFoldDB" id="A0A6C0BS14"/>
<keyword evidence="1" id="KW-0472">Membrane</keyword>
<dbReference type="InterPro" id="IPR013099">
    <property type="entry name" value="K_chnl_dom"/>
</dbReference>
<proteinExistence type="predicted"/>
<protein>
    <recommendedName>
        <fullName evidence="2">Potassium channel domain-containing protein</fullName>
    </recommendedName>
</protein>